<evidence type="ECO:0000256" key="1">
    <source>
        <dbReference type="SAM" id="SignalP"/>
    </source>
</evidence>
<evidence type="ECO:0000313" key="3">
    <source>
        <dbReference type="EMBL" id="CAF1320240.1"/>
    </source>
</evidence>
<gene>
    <name evidence="2" type="ORF">GPM918_LOCUS21242</name>
    <name evidence="3" type="ORF">OVA965_LOCUS29402</name>
    <name evidence="4" type="ORF">SRO942_LOCUS21239</name>
    <name evidence="5" type="ORF">TMI583_LOCUS30176</name>
</gene>
<dbReference type="Proteomes" id="UP000682733">
    <property type="component" value="Unassembled WGS sequence"/>
</dbReference>
<reference evidence="2" key="1">
    <citation type="submission" date="2021-02" db="EMBL/GenBank/DDBJ databases">
        <authorList>
            <person name="Nowell W R."/>
        </authorList>
    </citation>
    <scope>NUCLEOTIDE SEQUENCE</scope>
</reference>
<dbReference type="Proteomes" id="UP000677228">
    <property type="component" value="Unassembled WGS sequence"/>
</dbReference>
<dbReference type="EMBL" id="CAJNOK010020672">
    <property type="protein sequence ID" value="CAF1320240.1"/>
    <property type="molecule type" value="Genomic_DNA"/>
</dbReference>
<dbReference type="EMBL" id="CAJOBC010006931">
    <property type="protein sequence ID" value="CAF3915750.1"/>
    <property type="molecule type" value="Genomic_DNA"/>
</dbReference>
<keyword evidence="6" id="KW-1185">Reference proteome</keyword>
<feature type="signal peptide" evidence="1">
    <location>
        <begin position="1"/>
        <end position="20"/>
    </location>
</feature>
<dbReference type="Proteomes" id="UP000663829">
    <property type="component" value="Unassembled WGS sequence"/>
</dbReference>
<comment type="caution">
    <text evidence="2">The sequence shown here is derived from an EMBL/GenBank/DDBJ whole genome shotgun (WGS) entry which is preliminary data.</text>
</comment>
<evidence type="ECO:0000313" key="5">
    <source>
        <dbReference type="EMBL" id="CAF4130116.1"/>
    </source>
</evidence>
<dbReference type="EMBL" id="CAJNOQ010006931">
    <property type="protein sequence ID" value="CAF1152241.1"/>
    <property type="molecule type" value="Genomic_DNA"/>
</dbReference>
<evidence type="ECO:0000313" key="2">
    <source>
        <dbReference type="EMBL" id="CAF1152241.1"/>
    </source>
</evidence>
<protein>
    <submittedName>
        <fullName evidence="2">Uncharacterized protein</fullName>
    </submittedName>
</protein>
<evidence type="ECO:0000313" key="4">
    <source>
        <dbReference type="EMBL" id="CAF3915750.1"/>
    </source>
</evidence>
<name>A0A814SSG7_9BILA</name>
<dbReference type="Proteomes" id="UP000681722">
    <property type="component" value="Unassembled WGS sequence"/>
</dbReference>
<evidence type="ECO:0000313" key="6">
    <source>
        <dbReference type="Proteomes" id="UP000663829"/>
    </source>
</evidence>
<keyword evidence="1" id="KW-0732">Signal</keyword>
<sequence length="173" mass="20090">MNFVIILFIITSLLNSQINSRFVFDYDDNDYQRTQNEDFERWLSLSPPLLKRVLTTDYISSVFTAFDLDNHQFDQLVNRLSEQERRLVSDIIGTNAIMIVQSVCPEAIPADKGTADDQEREMKMMKMLFNVHVKKIHRKLNANGRNVVDKVIEEMKVNAPKACKFIASSDNNW</sequence>
<dbReference type="AlphaFoldDB" id="A0A814SSG7"/>
<feature type="chain" id="PRO_5044131996" evidence="1">
    <location>
        <begin position="21"/>
        <end position="173"/>
    </location>
</feature>
<dbReference type="EMBL" id="CAJOBA010042276">
    <property type="protein sequence ID" value="CAF4130116.1"/>
    <property type="molecule type" value="Genomic_DNA"/>
</dbReference>
<proteinExistence type="predicted"/>
<accession>A0A814SSG7</accession>
<organism evidence="2 6">
    <name type="scientific">Didymodactylos carnosus</name>
    <dbReference type="NCBI Taxonomy" id="1234261"/>
    <lineage>
        <taxon>Eukaryota</taxon>
        <taxon>Metazoa</taxon>
        <taxon>Spiralia</taxon>
        <taxon>Gnathifera</taxon>
        <taxon>Rotifera</taxon>
        <taxon>Eurotatoria</taxon>
        <taxon>Bdelloidea</taxon>
        <taxon>Philodinida</taxon>
        <taxon>Philodinidae</taxon>
        <taxon>Didymodactylos</taxon>
    </lineage>
</organism>